<dbReference type="Proteomes" id="UP000002168">
    <property type="component" value="Chromosome"/>
</dbReference>
<dbReference type="InterPro" id="IPR005220">
    <property type="entry name" value="CarO-like"/>
</dbReference>
<dbReference type="NCBIfam" id="NF033674">
    <property type="entry name" value="stress_OB_fold"/>
    <property type="match status" value="1"/>
</dbReference>
<dbReference type="PANTHER" id="PTHR36571">
    <property type="entry name" value="PROTEIN YGIW"/>
    <property type="match status" value="1"/>
</dbReference>
<protein>
    <submittedName>
        <fullName evidence="3">Uncharacterized protein</fullName>
    </submittedName>
</protein>
<evidence type="ECO:0000256" key="1">
    <source>
        <dbReference type="ARBA" id="ARBA00022729"/>
    </source>
</evidence>
<dbReference type="Pfam" id="PF04076">
    <property type="entry name" value="BOF"/>
    <property type="match status" value="1"/>
</dbReference>
<accession>B1KGN1</accession>
<dbReference type="InterPro" id="IPR036700">
    <property type="entry name" value="BOBF_sf"/>
</dbReference>
<dbReference type="STRING" id="392500.Swoo_1066"/>
<dbReference type="KEGG" id="swd:Swoo_1066"/>
<feature type="signal peptide" evidence="2">
    <location>
        <begin position="1"/>
        <end position="19"/>
    </location>
</feature>
<dbReference type="EMBL" id="CP000961">
    <property type="protein sequence ID" value="ACA85359.1"/>
    <property type="molecule type" value="Genomic_DNA"/>
</dbReference>
<dbReference type="eggNOG" id="COG3111">
    <property type="taxonomic scope" value="Bacteria"/>
</dbReference>
<evidence type="ECO:0000313" key="4">
    <source>
        <dbReference type="Proteomes" id="UP000002168"/>
    </source>
</evidence>
<reference evidence="3 4" key="1">
    <citation type="submission" date="2008-02" db="EMBL/GenBank/DDBJ databases">
        <title>Complete sequence of Shewanella woodyi ATCC 51908.</title>
        <authorList>
            <consortium name="US DOE Joint Genome Institute"/>
            <person name="Copeland A."/>
            <person name="Lucas S."/>
            <person name="Lapidus A."/>
            <person name="Glavina del Rio T."/>
            <person name="Dalin E."/>
            <person name="Tice H."/>
            <person name="Bruce D."/>
            <person name="Goodwin L."/>
            <person name="Pitluck S."/>
            <person name="Sims D."/>
            <person name="Brettin T."/>
            <person name="Detter J.C."/>
            <person name="Han C."/>
            <person name="Kuske C.R."/>
            <person name="Schmutz J."/>
            <person name="Larimer F."/>
            <person name="Land M."/>
            <person name="Hauser L."/>
            <person name="Kyrpides N."/>
            <person name="Lykidis A."/>
            <person name="Zhao J.-S."/>
            <person name="Richardson P."/>
        </authorList>
    </citation>
    <scope>NUCLEOTIDE SEQUENCE [LARGE SCALE GENOMIC DNA]</scope>
    <source>
        <strain evidence="4">ATCC 51908 / MS32</strain>
    </source>
</reference>
<dbReference type="HOGENOM" id="CLU_118907_1_0_6"/>
<proteinExistence type="predicted"/>
<dbReference type="SUPFAM" id="SSF101756">
    <property type="entry name" value="Hypothetical protein YgiW"/>
    <property type="match status" value="1"/>
</dbReference>
<sequence precursor="true">MRKIVLISALLFASSSVLAAQSPETKGGFTGPSSVAVKTVEVALEAKDDTQVLLTGHIVSGLGGEEYQFKDDTGTIIIEIDNRDWNGIEVTPETKIVIHGEVDSGWSYTTIDVDTVQLAK</sequence>
<name>B1KGN1_SHEWM</name>
<dbReference type="PANTHER" id="PTHR36571:SF1">
    <property type="entry name" value="PROTEIN YGIW"/>
    <property type="match status" value="1"/>
</dbReference>
<dbReference type="Gene3D" id="2.40.50.200">
    <property type="entry name" value="Bacterial OB-fold"/>
    <property type="match status" value="1"/>
</dbReference>
<evidence type="ECO:0000313" key="3">
    <source>
        <dbReference type="EMBL" id="ACA85359.1"/>
    </source>
</evidence>
<keyword evidence="4" id="KW-1185">Reference proteome</keyword>
<evidence type="ECO:0000256" key="2">
    <source>
        <dbReference type="SAM" id="SignalP"/>
    </source>
</evidence>
<gene>
    <name evidence="3" type="ordered locus">Swoo_1066</name>
</gene>
<dbReference type="AlphaFoldDB" id="B1KGN1"/>
<organism evidence="3 4">
    <name type="scientific">Shewanella woodyi (strain ATCC 51908 / MS32)</name>
    <dbReference type="NCBI Taxonomy" id="392500"/>
    <lineage>
        <taxon>Bacteria</taxon>
        <taxon>Pseudomonadati</taxon>
        <taxon>Pseudomonadota</taxon>
        <taxon>Gammaproteobacteria</taxon>
        <taxon>Alteromonadales</taxon>
        <taxon>Shewanellaceae</taxon>
        <taxon>Shewanella</taxon>
    </lineage>
</organism>
<feature type="chain" id="PRO_5002764858" evidence="2">
    <location>
        <begin position="20"/>
        <end position="120"/>
    </location>
</feature>
<dbReference type="RefSeq" id="WP_012323705.1">
    <property type="nucleotide sequence ID" value="NC_010506.1"/>
</dbReference>
<keyword evidence="1 2" id="KW-0732">Signal</keyword>